<keyword evidence="3" id="KW-1185">Reference proteome</keyword>
<organism evidence="2 3">
    <name type="scientific">Trifolium medium</name>
    <dbReference type="NCBI Taxonomy" id="97028"/>
    <lineage>
        <taxon>Eukaryota</taxon>
        <taxon>Viridiplantae</taxon>
        <taxon>Streptophyta</taxon>
        <taxon>Embryophyta</taxon>
        <taxon>Tracheophyta</taxon>
        <taxon>Spermatophyta</taxon>
        <taxon>Magnoliopsida</taxon>
        <taxon>eudicotyledons</taxon>
        <taxon>Gunneridae</taxon>
        <taxon>Pentapetalae</taxon>
        <taxon>rosids</taxon>
        <taxon>fabids</taxon>
        <taxon>Fabales</taxon>
        <taxon>Fabaceae</taxon>
        <taxon>Papilionoideae</taxon>
        <taxon>50 kb inversion clade</taxon>
        <taxon>NPAAA clade</taxon>
        <taxon>Hologalegina</taxon>
        <taxon>IRL clade</taxon>
        <taxon>Trifolieae</taxon>
        <taxon>Trifolium</taxon>
    </lineage>
</organism>
<evidence type="ECO:0000313" key="2">
    <source>
        <dbReference type="EMBL" id="MCI16173.1"/>
    </source>
</evidence>
<dbReference type="AlphaFoldDB" id="A0A392PVP4"/>
<dbReference type="Proteomes" id="UP000265520">
    <property type="component" value="Unassembled WGS sequence"/>
</dbReference>
<comment type="caution">
    <text evidence="2">The sequence shown here is derived from an EMBL/GenBank/DDBJ whole genome shotgun (WGS) entry which is preliminary data.</text>
</comment>
<feature type="region of interest" description="Disordered" evidence="1">
    <location>
        <begin position="1"/>
        <end position="68"/>
    </location>
</feature>
<proteinExistence type="predicted"/>
<reference evidence="2 3" key="1">
    <citation type="journal article" date="2018" name="Front. Plant Sci.">
        <title>Red Clover (Trifolium pratense) and Zigzag Clover (T. medium) - A Picture of Genomic Similarities and Differences.</title>
        <authorList>
            <person name="Dluhosova J."/>
            <person name="Istvanek J."/>
            <person name="Nedelnik J."/>
            <person name="Repkova J."/>
        </authorList>
    </citation>
    <scope>NUCLEOTIDE SEQUENCE [LARGE SCALE GENOMIC DNA]</scope>
    <source>
        <strain evidence="3">cv. 10/8</strain>
        <tissue evidence="2">Leaf</tissue>
    </source>
</reference>
<feature type="compositionally biased region" description="Polar residues" evidence="1">
    <location>
        <begin position="1"/>
        <end position="21"/>
    </location>
</feature>
<accession>A0A392PVP4</accession>
<protein>
    <submittedName>
        <fullName evidence="2">CLIP-associated protein</fullName>
    </submittedName>
</protein>
<feature type="compositionally biased region" description="Low complexity" evidence="1">
    <location>
        <begin position="53"/>
        <end position="63"/>
    </location>
</feature>
<sequence>MLRGLNLSNKHNSSALRSSSLDLGVDPPSSRDPPFPAAVSASNDLTTPLTTESSGLGVNRGSSRNGGLGLSDIITQIQASKDSSKLSYNSNVGIEPSSDFLSYTSKRATEKLQGSSVDENSYIRETRRYMNPNVDRQYMDAPYRDGNYRDSQNSYVPNFQRPLLRK</sequence>
<feature type="compositionally biased region" description="Polar residues" evidence="1">
    <location>
        <begin position="40"/>
        <end position="52"/>
    </location>
</feature>
<feature type="region of interest" description="Disordered" evidence="1">
    <location>
        <begin position="133"/>
        <end position="166"/>
    </location>
</feature>
<evidence type="ECO:0000256" key="1">
    <source>
        <dbReference type="SAM" id="MobiDB-lite"/>
    </source>
</evidence>
<name>A0A392PVP4_9FABA</name>
<dbReference type="EMBL" id="LXQA010099705">
    <property type="protein sequence ID" value="MCI16173.1"/>
    <property type="molecule type" value="Genomic_DNA"/>
</dbReference>
<feature type="non-terminal residue" evidence="2">
    <location>
        <position position="166"/>
    </location>
</feature>
<evidence type="ECO:0000313" key="3">
    <source>
        <dbReference type="Proteomes" id="UP000265520"/>
    </source>
</evidence>